<evidence type="ECO:0000313" key="3">
    <source>
        <dbReference type="Proteomes" id="UP000028828"/>
    </source>
</evidence>
<proteinExistence type="predicted"/>
<organism evidence="2 3">
    <name type="scientific">Toxoplasma gondii p89</name>
    <dbReference type="NCBI Taxonomy" id="943119"/>
    <lineage>
        <taxon>Eukaryota</taxon>
        <taxon>Sar</taxon>
        <taxon>Alveolata</taxon>
        <taxon>Apicomplexa</taxon>
        <taxon>Conoidasida</taxon>
        <taxon>Coccidia</taxon>
        <taxon>Eucoccidiorida</taxon>
        <taxon>Eimeriorina</taxon>
        <taxon>Sarcocystidae</taxon>
        <taxon>Toxoplasma</taxon>
    </lineage>
</organism>
<dbReference type="AlphaFoldDB" id="A0A086JKU1"/>
<dbReference type="OrthoDB" id="329807at2759"/>
<dbReference type="VEuPathDB" id="ToxoDB:TGP89_265290"/>
<reference evidence="2 3" key="1">
    <citation type="submission" date="2014-03" db="EMBL/GenBank/DDBJ databases">
        <authorList>
            <person name="Sibley D."/>
            <person name="Venepally P."/>
            <person name="Karamycheva S."/>
            <person name="Hadjithomas M."/>
            <person name="Khan A."/>
            <person name="Brunk B."/>
            <person name="Roos D."/>
            <person name="Caler E."/>
            <person name="Lorenzi H."/>
        </authorList>
    </citation>
    <scope>NUCLEOTIDE SEQUENCE [LARGE SCALE GENOMIC DNA]</scope>
    <source>
        <strain evidence="3">p89</strain>
    </source>
</reference>
<name>A0A086JKU1_TOXGO</name>
<comment type="caution">
    <text evidence="2">The sequence shown here is derived from an EMBL/GenBank/DDBJ whole genome shotgun (WGS) entry which is preliminary data.</text>
</comment>
<feature type="region of interest" description="Disordered" evidence="1">
    <location>
        <begin position="273"/>
        <end position="292"/>
    </location>
</feature>
<evidence type="ECO:0000313" key="2">
    <source>
        <dbReference type="EMBL" id="KFG32759.1"/>
    </source>
</evidence>
<feature type="region of interest" description="Disordered" evidence="1">
    <location>
        <begin position="42"/>
        <end position="62"/>
    </location>
</feature>
<gene>
    <name evidence="2" type="ORF">TGP89_265290</name>
</gene>
<evidence type="ECO:0000256" key="1">
    <source>
        <dbReference type="SAM" id="MobiDB-lite"/>
    </source>
</evidence>
<dbReference type="EMBL" id="AEYI02001826">
    <property type="protein sequence ID" value="KFG32759.1"/>
    <property type="molecule type" value="Genomic_DNA"/>
</dbReference>
<sequence length="372" mass="40922">MARNSITLSFKNVLARLFSQKGLPDPRKHPVCKVTDAVEENSSADVLETPQGPAEAHAPTQAHRQGYSLLIRTPTEPKFPALLFSETGEEHGCSDSEQSSSDTEVFVANQTVQSQQASRTEEKRQRIARLRLDPFLISFPMYPAVLTFSDCSESVDGTSCSSTAGPLSPSSAFTEQDDLPATSFASRLNEYASGNGDNRELVEMEKLFSDKDYERTYPCEDADAFSPQVSPLRGSDLLAHPVDVTTTAQMTYITHSAIFRRSIRRSCSENFITDATPHPKQDPDAGCQSKRYLSDPATDARTTTSGFLERNTRLSYRAMLQLPMKRKKRSPPATLNGPFLYDVDDMASCACGFQLASAFVRVQADNLQSSGS</sequence>
<protein>
    <submittedName>
        <fullName evidence="2">Uncharacterized protein</fullName>
    </submittedName>
</protein>
<accession>A0A086JKU1</accession>
<dbReference type="Proteomes" id="UP000028828">
    <property type="component" value="Unassembled WGS sequence"/>
</dbReference>